<keyword evidence="4" id="KW-1185">Reference proteome</keyword>
<dbReference type="AlphaFoldDB" id="A0A2K2DFI1"/>
<feature type="compositionally biased region" description="Pro residues" evidence="1">
    <location>
        <begin position="108"/>
        <end position="120"/>
    </location>
</feature>
<sequence>SFPCVSLPYPSHPRQQPPHVAVVACPSPTPLPQRRLLPPSSSLLTAALQIGGAAPSSPRYSPSAAEALRLPRQSRCSSAAKALPPPPPTPSWTPPSPTCLPQPTQFPSRPPQSPLAPATPPLLLPGYHLVWQPHELRPPG</sequence>
<evidence type="ECO:0000313" key="3">
    <source>
        <dbReference type="EnsemblPlants" id="PNT73026"/>
    </source>
</evidence>
<reference evidence="2 3" key="1">
    <citation type="journal article" date="2010" name="Nature">
        <title>Genome sequencing and analysis of the model grass Brachypodium distachyon.</title>
        <authorList>
            <consortium name="International Brachypodium Initiative"/>
        </authorList>
    </citation>
    <scope>NUCLEOTIDE SEQUENCE [LARGE SCALE GENOMIC DNA]</scope>
    <source>
        <strain evidence="2 3">Bd21</strain>
    </source>
</reference>
<dbReference type="Gramene" id="PNT73026">
    <property type="protein sequence ID" value="PNT73026"/>
    <property type="gene ID" value="BRADI_2g52298v3"/>
</dbReference>
<reference evidence="3" key="3">
    <citation type="submission" date="2018-08" db="UniProtKB">
        <authorList>
            <consortium name="EnsemblPlants"/>
        </authorList>
    </citation>
    <scope>IDENTIFICATION</scope>
    <source>
        <strain evidence="3">cv. Bd21</strain>
    </source>
</reference>
<evidence type="ECO:0000313" key="4">
    <source>
        <dbReference type="Proteomes" id="UP000008810"/>
    </source>
</evidence>
<dbReference type="EMBL" id="CM000881">
    <property type="protein sequence ID" value="PNT73027.1"/>
    <property type="molecule type" value="Genomic_DNA"/>
</dbReference>
<gene>
    <name evidence="2" type="ORF">BRADI_2g52298v3</name>
</gene>
<feature type="compositionally biased region" description="Pro residues" evidence="1">
    <location>
        <begin position="83"/>
        <end position="100"/>
    </location>
</feature>
<dbReference type="EMBL" id="CM000881">
    <property type="protein sequence ID" value="PNT73026.1"/>
    <property type="molecule type" value="Genomic_DNA"/>
</dbReference>
<feature type="region of interest" description="Disordered" evidence="1">
    <location>
        <begin position="52"/>
        <end position="120"/>
    </location>
</feature>
<evidence type="ECO:0000256" key="1">
    <source>
        <dbReference type="SAM" id="MobiDB-lite"/>
    </source>
</evidence>
<dbReference type="Gramene" id="PNT73027">
    <property type="protein sequence ID" value="PNT73027"/>
    <property type="gene ID" value="BRADI_2g52298v3"/>
</dbReference>
<dbReference type="EnsemblPlants" id="PNT73026">
    <property type="protein sequence ID" value="PNT73026"/>
    <property type="gene ID" value="BRADI_2g52298v3"/>
</dbReference>
<name>A0A2K2DFI1_BRADI</name>
<reference evidence="2" key="2">
    <citation type="submission" date="2017-06" db="EMBL/GenBank/DDBJ databases">
        <title>WGS assembly of Brachypodium distachyon.</title>
        <authorList>
            <consortium name="The International Brachypodium Initiative"/>
            <person name="Lucas S."/>
            <person name="Harmon-Smith M."/>
            <person name="Lail K."/>
            <person name="Tice H."/>
            <person name="Grimwood J."/>
            <person name="Bruce D."/>
            <person name="Barry K."/>
            <person name="Shu S."/>
            <person name="Lindquist E."/>
            <person name="Wang M."/>
            <person name="Pitluck S."/>
            <person name="Vogel J.P."/>
            <person name="Garvin D.F."/>
            <person name="Mockler T.C."/>
            <person name="Schmutz J."/>
            <person name="Rokhsar D."/>
            <person name="Bevan M.W."/>
        </authorList>
    </citation>
    <scope>NUCLEOTIDE SEQUENCE</scope>
    <source>
        <strain evidence="2">Bd21</strain>
    </source>
</reference>
<feature type="region of interest" description="Disordered" evidence="1">
    <location>
        <begin position="1"/>
        <end position="37"/>
    </location>
</feature>
<accession>A0A2K2DFI1</accession>
<dbReference type="Proteomes" id="UP000008810">
    <property type="component" value="Chromosome 2"/>
</dbReference>
<proteinExistence type="predicted"/>
<protein>
    <submittedName>
        <fullName evidence="2 3">Uncharacterized protein</fullName>
    </submittedName>
</protein>
<organism evidence="2">
    <name type="scientific">Brachypodium distachyon</name>
    <name type="common">Purple false brome</name>
    <name type="synonym">Trachynia distachya</name>
    <dbReference type="NCBI Taxonomy" id="15368"/>
    <lineage>
        <taxon>Eukaryota</taxon>
        <taxon>Viridiplantae</taxon>
        <taxon>Streptophyta</taxon>
        <taxon>Embryophyta</taxon>
        <taxon>Tracheophyta</taxon>
        <taxon>Spermatophyta</taxon>
        <taxon>Magnoliopsida</taxon>
        <taxon>Liliopsida</taxon>
        <taxon>Poales</taxon>
        <taxon>Poaceae</taxon>
        <taxon>BOP clade</taxon>
        <taxon>Pooideae</taxon>
        <taxon>Stipodae</taxon>
        <taxon>Brachypodieae</taxon>
        <taxon>Brachypodium</taxon>
    </lineage>
</organism>
<dbReference type="EnsemblPlants" id="PNT73027">
    <property type="protein sequence ID" value="PNT73027"/>
    <property type="gene ID" value="BRADI_2g52298v3"/>
</dbReference>
<feature type="compositionally biased region" description="Low complexity" evidence="1">
    <location>
        <begin position="52"/>
        <end position="65"/>
    </location>
</feature>
<feature type="non-terminal residue" evidence="2">
    <location>
        <position position="1"/>
    </location>
</feature>
<evidence type="ECO:0000313" key="2">
    <source>
        <dbReference type="EMBL" id="PNT73027.1"/>
    </source>
</evidence>
<dbReference type="InParanoid" id="A0A2K2DFI1"/>